<dbReference type="PANTHER" id="PTHR47691">
    <property type="entry name" value="REGULATOR-RELATED"/>
    <property type="match status" value="1"/>
</dbReference>
<dbReference type="InterPro" id="IPR027417">
    <property type="entry name" value="P-loop_NTPase"/>
</dbReference>
<keyword evidence="3" id="KW-1185">Reference proteome</keyword>
<dbReference type="Gene3D" id="3.40.50.300">
    <property type="entry name" value="P-loop containing nucleotide triphosphate hydrolases"/>
    <property type="match status" value="1"/>
</dbReference>
<dbReference type="PRINTS" id="PR00364">
    <property type="entry name" value="DISEASERSIST"/>
</dbReference>
<reference evidence="2 3" key="1">
    <citation type="journal article" date="2013" name="Genome Announc.">
        <title>Draft Genome Sequence of the Lignocellulose Decomposer Thermobifida fusca Strain TM51.</title>
        <authorList>
            <person name="Toth A."/>
            <person name="Barna T."/>
            <person name="Nagy I."/>
            <person name="Horvath B."/>
            <person name="Nagy I."/>
            <person name="Tancsics A."/>
            <person name="Kriszt B."/>
            <person name="Baka E."/>
            <person name="Fekete C."/>
            <person name="Kukolya J."/>
        </authorList>
    </citation>
    <scope>NUCLEOTIDE SEQUENCE [LARGE SCALE GENOMIC DNA]</scope>
    <source>
        <strain evidence="2 3">TM51</strain>
    </source>
</reference>
<gene>
    <name evidence="2" type="ORF">TM51_06392</name>
</gene>
<name>A0A9P2TAF2_THEFU</name>
<dbReference type="RefSeq" id="WP_016188533.1">
    <property type="nucleotide sequence ID" value="NZ_AOSG01000029.1"/>
</dbReference>
<dbReference type="InterPro" id="IPR011990">
    <property type="entry name" value="TPR-like_helical_dom_sf"/>
</dbReference>
<sequence length="780" mass="84946">MFVRACAAYARAHPEQAVGSAEAWEEAALLEQWRQRWYEARNEQAATQQSPTSVGADPEPGYATTAFATGTLPAEVTSFVGRKTDLAAVEERLAHGGTVTLVGTGGVGKTRLALHVARRVCDRYRDGVGLVELASVTDPQAVVWTVGAALRIPDGSADASADTLAAALADRELLLLLDNCEHLVESCAVLVETLRRRAPGVQILATSRRPLGCAGEQLWQVHPLSVPGSATPLEHLTRYESVELLVDRAAAVVPGFTVDEDNHRAVIRLCQLLEGVPLLVELAARGLRVLSPRQLLERLEEGLSLPDSSVRTAPDRHRTLRAVLDWSYGLCTPDERRAWARLSIFGGDFTLEGAEAVLAEAGWETDKALHAVTGLVDQSVLTAYDAEGQRYYRMLEPVRRYGRDRLAESGTAEETRRRLRDWYLTLVERAESAWSGAGQALWFRRLRRGHADLKVALRAGLDDPATVRRTLRAMGTLWPYWMLCVPLSESRHWLELGLQRCQEPGPERDKALWVCGFVAVLQRDLDTVDRCAREIEQEGTGGTRTESDAALLRSLAALSRAEAGTARAKALRALQGYRRHGDEFGEQVTLGLLTLIGEGDQATVAEYHRKAVELSLRRGERWHRSYLLSTFGIYLWRQGEADEAAAHLVRSLEISAEFDDRLGGAMAVNALAWILAEHGDPGLAARLLGAARTLLGGGVPPLFGFPQLLWEHRRCAARLRAELGADGVARAREEGARLGLAEIVRLLHESGLPACGGGSVARTGEGDGELAGGAALGCAR</sequence>
<dbReference type="AlphaFoldDB" id="A0A9P2TAF2"/>
<evidence type="ECO:0000313" key="2">
    <source>
        <dbReference type="EMBL" id="EOR71696.1"/>
    </source>
</evidence>
<dbReference type="SUPFAM" id="SSF48452">
    <property type="entry name" value="TPR-like"/>
    <property type="match status" value="1"/>
</dbReference>
<proteinExistence type="predicted"/>
<organism evidence="2 3">
    <name type="scientific">Thermobifida fusca TM51</name>
    <dbReference type="NCBI Taxonomy" id="1169414"/>
    <lineage>
        <taxon>Bacteria</taxon>
        <taxon>Bacillati</taxon>
        <taxon>Actinomycetota</taxon>
        <taxon>Actinomycetes</taxon>
        <taxon>Streptosporangiales</taxon>
        <taxon>Nocardiopsidaceae</taxon>
        <taxon>Thermobifida</taxon>
    </lineage>
</organism>
<dbReference type="Gene3D" id="1.25.40.10">
    <property type="entry name" value="Tetratricopeptide repeat domain"/>
    <property type="match status" value="1"/>
</dbReference>
<dbReference type="Pfam" id="PF25872">
    <property type="entry name" value="HTH_77"/>
    <property type="match status" value="1"/>
</dbReference>
<dbReference type="EMBL" id="AOSG01000029">
    <property type="protein sequence ID" value="EOR71696.1"/>
    <property type="molecule type" value="Genomic_DNA"/>
</dbReference>
<dbReference type="Proteomes" id="UP000014184">
    <property type="component" value="Unassembled WGS sequence"/>
</dbReference>
<evidence type="ECO:0000313" key="3">
    <source>
        <dbReference type="Proteomes" id="UP000014184"/>
    </source>
</evidence>
<dbReference type="SUPFAM" id="SSF52540">
    <property type="entry name" value="P-loop containing nucleoside triphosphate hydrolases"/>
    <property type="match status" value="1"/>
</dbReference>
<dbReference type="PANTHER" id="PTHR47691:SF3">
    <property type="entry name" value="HTH-TYPE TRANSCRIPTIONAL REGULATOR RV0890C-RELATED"/>
    <property type="match status" value="1"/>
</dbReference>
<accession>A0A9P2TAF2</accession>
<evidence type="ECO:0000259" key="1">
    <source>
        <dbReference type="Pfam" id="PF25872"/>
    </source>
</evidence>
<feature type="domain" description="Winged helix-turn-helix" evidence="1">
    <location>
        <begin position="339"/>
        <end position="407"/>
    </location>
</feature>
<dbReference type="InterPro" id="IPR058852">
    <property type="entry name" value="HTH_77"/>
</dbReference>
<protein>
    <submittedName>
        <fullName evidence="2">Regulator</fullName>
    </submittedName>
</protein>
<comment type="caution">
    <text evidence="2">The sequence shown here is derived from an EMBL/GenBank/DDBJ whole genome shotgun (WGS) entry which is preliminary data.</text>
</comment>